<dbReference type="InterPro" id="IPR013098">
    <property type="entry name" value="Ig_I-set"/>
</dbReference>
<dbReference type="SMART" id="SM00369">
    <property type="entry name" value="LRR_TYP"/>
    <property type="match status" value="11"/>
</dbReference>
<dbReference type="Pfam" id="PF13855">
    <property type="entry name" value="LRR_8"/>
    <property type="match status" value="4"/>
</dbReference>
<evidence type="ECO:0000256" key="3">
    <source>
        <dbReference type="ARBA" id="ARBA00022525"/>
    </source>
</evidence>
<dbReference type="GO" id="GO:0005576">
    <property type="term" value="C:extracellular region"/>
    <property type="evidence" value="ECO:0007669"/>
    <property type="project" value="UniProtKB-SubCell"/>
</dbReference>
<dbReference type="SUPFAM" id="SSF52058">
    <property type="entry name" value="L domain-like"/>
    <property type="match status" value="1"/>
</dbReference>
<evidence type="ECO:0000256" key="11">
    <source>
        <dbReference type="SAM" id="SignalP"/>
    </source>
</evidence>
<evidence type="ECO:0000256" key="1">
    <source>
        <dbReference type="ARBA" id="ARBA00004613"/>
    </source>
</evidence>
<evidence type="ECO:0000256" key="10">
    <source>
        <dbReference type="SAM" id="Phobius"/>
    </source>
</evidence>
<dbReference type="InterPro" id="IPR001611">
    <property type="entry name" value="Leu-rich_rpt"/>
</dbReference>
<feature type="transmembrane region" description="Helical" evidence="10">
    <location>
        <begin position="874"/>
        <end position="898"/>
    </location>
</feature>
<keyword evidence="5 11" id="KW-0732">Signal</keyword>
<dbReference type="InterPro" id="IPR050467">
    <property type="entry name" value="LRFN"/>
</dbReference>
<feature type="domain" description="Ig-like" evidence="12">
    <location>
        <begin position="575"/>
        <end position="674"/>
    </location>
</feature>
<dbReference type="InterPro" id="IPR003598">
    <property type="entry name" value="Ig_sub2"/>
</dbReference>
<dbReference type="InterPro" id="IPR000483">
    <property type="entry name" value="Cys-rich_flank_reg_C"/>
</dbReference>
<sequence length="1045" mass="115343">MKRRRDGSATAGAPWTLLLLSLLLLLVCCQFATLANASALYNQCPLECSCLGNNVMCKDLQLVGAPDGLPPWTVQLSSAGTTTTRRRARARAKKNSSSGRRADTRYSSTREIFGEILRDATSRARNQHAVNYEREKKDNLPGASTGVAFESKSELDRDPAQMGRVLHYSLGILQLRRNTLSNPSSSGRINLSMQRRVCVRSDVNSNVLGDNFTLTLSEDAQLKWLKINKNRLTKVPELSLFYLTHLFLSHNAIDSVSKSSLIHYPELQSLDLSGNKLTSLHKGSFIARKLKILEVNRNEIRAIEGLTFKELKGLEKLRLKRNRIETLNDGAFWPLNNLTELALDFNVLKIVPKGALFGLDQLQSLTLSHNKISQIELQAWEMCKELTELDLSHNELTRVERHSFAMLYKLRKLSLDHNGVSYIAEGAFKDLYNLQELELNSNKISFVVEDAIGIFLPLTQLQKLGIAHNQIKSIHVNAFAGLTQVTELDLTGNNITSIQENAFAGMSSTLSSLKMNTSALFCDCGLQWLSVWLRKRDQTTLSETKAHCGYPQWLRGKSLSQLHHANFTCDQFPKPRIVEEPASHLSINKGDNITLRCKATSTANAPLTFSWKHDNTEILDRTLQTDSEQIYVDGVSAATSELRLTNITNAHGGKYQCVVSNSYGSSYSGKTRISVLVFPSFTKMPVDIRVSAGNIARLECSAEGLPMPQISWQKDGGNDFPAARERRMHKMPTDDKLFIVDVKAADSGVYSCMAQNLAGNITANATLTILETPSFVKPMENKEVIAGGSIVLECMASGSPRPQLSWRKNGLPLQAIERHFFTADNQLLIIVNAVPSDAGNYECEMSNSLGTVTDTSVLTITAAASPSSISEEHVLGIIIIAVVCCAVGTSLIWVAIIYQSRKKSINKDAQSSGGQAGGAIGVTAQTEHETHLYLDTSSQHSKDSGTGDSTNPSNDQLQICLPDGTARCTVNNEEDANDVEGDDPLLPYTNHERSHRYSGVHEIEVLPEVEESYEEEHDAASTSLTKQFTTIAIEVINYVKYSTEQ</sequence>
<dbReference type="GO" id="GO:0071944">
    <property type="term" value="C:cell periphery"/>
    <property type="evidence" value="ECO:0007669"/>
    <property type="project" value="UniProtKB-ARBA"/>
</dbReference>
<dbReference type="InterPro" id="IPR007110">
    <property type="entry name" value="Ig-like_dom"/>
</dbReference>
<dbReference type="AlphaFoldDB" id="A0A6H5IZX8"/>
<evidence type="ECO:0000256" key="6">
    <source>
        <dbReference type="ARBA" id="ARBA00022737"/>
    </source>
</evidence>
<dbReference type="Gene3D" id="2.60.40.10">
    <property type="entry name" value="Immunoglobulins"/>
    <property type="match status" value="3"/>
</dbReference>
<keyword evidence="4" id="KW-0433">Leucine-rich repeat</keyword>
<evidence type="ECO:0000256" key="4">
    <source>
        <dbReference type="ARBA" id="ARBA00022614"/>
    </source>
</evidence>
<evidence type="ECO:0000256" key="9">
    <source>
        <dbReference type="SAM" id="MobiDB-lite"/>
    </source>
</evidence>
<name>A0A6H5IZX8_9HYME</name>
<evidence type="ECO:0000256" key="2">
    <source>
        <dbReference type="ARBA" id="ARBA00022473"/>
    </source>
</evidence>
<dbReference type="Gene3D" id="3.80.10.10">
    <property type="entry name" value="Ribonuclease Inhibitor"/>
    <property type="match status" value="2"/>
</dbReference>
<dbReference type="InterPro" id="IPR003599">
    <property type="entry name" value="Ig_sub"/>
</dbReference>
<dbReference type="InterPro" id="IPR013783">
    <property type="entry name" value="Ig-like_fold"/>
</dbReference>
<dbReference type="PROSITE" id="PS50835">
    <property type="entry name" value="IG_LIKE"/>
    <property type="match status" value="3"/>
</dbReference>
<keyword evidence="7" id="KW-1015">Disulfide bond</keyword>
<feature type="region of interest" description="Disordered" evidence="9">
    <location>
        <begin position="936"/>
        <end position="956"/>
    </location>
</feature>
<keyword evidence="10" id="KW-0472">Membrane</keyword>
<dbReference type="Pfam" id="PF07679">
    <property type="entry name" value="I-set"/>
    <property type="match status" value="2"/>
</dbReference>
<keyword evidence="3" id="KW-0964">Secreted</keyword>
<feature type="compositionally biased region" description="Polar residues" evidence="9">
    <location>
        <begin position="946"/>
        <end position="956"/>
    </location>
</feature>
<dbReference type="Proteomes" id="UP000479190">
    <property type="component" value="Unassembled WGS sequence"/>
</dbReference>
<feature type="domain" description="Ig-like" evidence="12">
    <location>
        <begin position="773"/>
        <end position="859"/>
    </location>
</feature>
<dbReference type="FunFam" id="3.80.10.10:FF:001164">
    <property type="entry name" value="GH01279p"/>
    <property type="match status" value="1"/>
</dbReference>
<feature type="region of interest" description="Disordered" evidence="9">
    <location>
        <begin position="76"/>
        <end position="104"/>
    </location>
</feature>
<evidence type="ECO:0000313" key="14">
    <source>
        <dbReference type="Proteomes" id="UP000479190"/>
    </source>
</evidence>
<dbReference type="SMART" id="SM00409">
    <property type="entry name" value="IG"/>
    <property type="match status" value="3"/>
</dbReference>
<protein>
    <recommendedName>
        <fullName evidence="12">Ig-like domain-containing protein</fullName>
    </recommendedName>
</protein>
<keyword evidence="14" id="KW-1185">Reference proteome</keyword>
<dbReference type="SMART" id="SM00082">
    <property type="entry name" value="LRRCT"/>
    <property type="match status" value="1"/>
</dbReference>
<accession>A0A6H5IZX8</accession>
<dbReference type="SMART" id="SM00408">
    <property type="entry name" value="IGc2"/>
    <property type="match status" value="3"/>
</dbReference>
<keyword evidence="2" id="KW-0217">Developmental protein</keyword>
<gene>
    <name evidence="13" type="ORF">TBRA_LOCUS14473</name>
</gene>
<feature type="signal peptide" evidence="11">
    <location>
        <begin position="1"/>
        <end position="37"/>
    </location>
</feature>
<dbReference type="PANTHER" id="PTHR45842">
    <property type="entry name" value="SYNAPTIC ADHESION-LIKE MOLECULE SALM"/>
    <property type="match status" value="1"/>
</dbReference>
<evidence type="ECO:0000256" key="7">
    <source>
        <dbReference type="ARBA" id="ARBA00023157"/>
    </source>
</evidence>
<dbReference type="OrthoDB" id="5917255at2759"/>
<keyword evidence="10" id="KW-0812">Transmembrane</keyword>
<dbReference type="SUPFAM" id="SSF48726">
    <property type="entry name" value="Immunoglobulin"/>
    <property type="match status" value="3"/>
</dbReference>
<feature type="chain" id="PRO_5026303732" description="Ig-like domain-containing protein" evidence="11">
    <location>
        <begin position="38"/>
        <end position="1045"/>
    </location>
</feature>
<dbReference type="FunFam" id="2.60.40.10:FF:000161">
    <property type="entry name" value="Leucine rich repeats and immunoglobulin like domains 2"/>
    <property type="match status" value="1"/>
</dbReference>
<evidence type="ECO:0000313" key="13">
    <source>
        <dbReference type="EMBL" id="CAB0042885.1"/>
    </source>
</evidence>
<evidence type="ECO:0000256" key="5">
    <source>
        <dbReference type="ARBA" id="ARBA00022729"/>
    </source>
</evidence>
<feature type="compositionally biased region" description="Basic residues" evidence="9">
    <location>
        <begin position="84"/>
        <end position="94"/>
    </location>
</feature>
<dbReference type="EMBL" id="CADCXV010001238">
    <property type="protein sequence ID" value="CAB0042885.1"/>
    <property type="molecule type" value="Genomic_DNA"/>
</dbReference>
<keyword evidence="10" id="KW-1133">Transmembrane helix</keyword>
<dbReference type="PROSITE" id="PS51450">
    <property type="entry name" value="LRR"/>
    <property type="match status" value="3"/>
</dbReference>
<dbReference type="FunFam" id="3.80.10.10:FF:000002">
    <property type="entry name" value="Slit guidance ligand 2"/>
    <property type="match status" value="1"/>
</dbReference>
<dbReference type="PANTHER" id="PTHR45842:SF21">
    <property type="entry name" value="IG-LIKE DOMAIN-CONTAINING PROTEIN"/>
    <property type="match status" value="1"/>
</dbReference>
<comment type="subcellular location">
    <subcellularLocation>
        <location evidence="1">Secreted</location>
    </subcellularLocation>
</comment>
<dbReference type="InterPro" id="IPR003591">
    <property type="entry name" value="Leu-rich_rpt_typical-subtyp"/>
</dbReference>
<dbReference type="PRINTS" id="PR00019">
    <property type="entry name" value="LEURICHRPT"/>
</dbReference>
<evidence type="ECO:0000256" key="8">
    <source>
        <dbReference type="ARBA" id="ARBA00023180"/>
    </source>
</evidence>
<feature type="domain" description="Ig-like" evidence="12">
    <location>
        <begin position="679"/>
        <end position="768"/>
    </location>
</feature>
<proteinExistence type="predicted"/>
<dbReference type="GO" id="GO:0007399">
    <property type="term" value="P:nervous system development"/>
    <property type="evidence" value="ECO:0007669"/>
    <property type="project" value="UniProtKB-ARBA"/>
</dbReference>
<keyword evidence="6" id="KW-0677">Repeat</keyword>
<dbReference type="InterPro" id="IPR036179">
    <property type="entry name" value="Ig-like_dom_sf"/>
</dbReference>
<dbReference type="FunFam" id="2.60.40.10:FF:000150">
    <property type="entry name" value="Leucine rich repeats and immunoglobulin like domains 3"/>
    <property type="match status" value="1"/>
</dbReference>
<dbReference type="SMART" id="SM00365">
    <property type="entry name" value="LRR_SD22"/>
    <property type="match status" value="7"/>
</dbReference>
<reference evidence="13 14" key="1">
    <citation type="submission" date="2020-02" db="EMBL/GenBank/DDBJ databases">
        <authorList>
            <person name="Ferguson B K."/>
        </authorList>
    </citation>
    <scope>NUCLEOTIDE SEQUENCE [LARGE SCALE GENOMIC DNA]</scope>
</reference>
<dbReference type="InterPro" id="IPR032675">
    <property type="entry name" value="LRR_dom_sf"/>
</dbReference>
<dbReference type="Pfam" id="PF13927">
    <property type="entry name" value="Ig_3"/>
    <property type="match status" value="1"/>
</dbReference>
<evidence type="ECO:0000259" key="12">
    <source>
        <dbReference type="PROSITE" id="PS50835"/>
    </source>
</evidence>
<keyword evidence="8" id="KW-0325">Glycoprotein</keyword>
<organism evidence="13 14">
    <name type="scientific">Trichogramma brassicae</name>
    <dbReference type="NCBI Taxonomy" id="86971"/>
    <lineage>
        <taxon>Eukaryota</taxon>
        <taxon>Metazoa</taxon>
        <taxon>Ecdysozoa</taxon>
        <taxon>Arthropoda</taxon>
        <taxon>Hexapoda</taxon>
        <taxon>Insecta</taxon>
        <taxon>Pterygota</taxon>
        <taxon>Neoptera</taxon>
        <taxon>Endopterygota</taxon>
        <taxon>Hymenoptera</taxon>
        <taxon>Apocrita</taxon>
        <taxon>Proctotrupomorpha</taxon>
        <taxon>Chalcidoidea</taxon>
        <taxon>Trichogrammatidae</taxon>
        <taxon>Trichogramma</taxon>
    </lineage>
</organism>